<dbReference type="Gene3D" id="3.60.21.10">
    <property type="match status" value="1"/>
</dbReference>
<dbReference type="SUPFAM" id="SSF56300">
    <property type="entry name" value="Metallo-dependent phosphatases"/>
    <property type="match status" value="1"/>
</dbReference>
<feature type="domain" description="Purple acid phosphatase N-terminal" evidence="3">
    <location>
        <begin position="50"/>
        <end position="146"/>
    </location>
</feature>
<accession>A0A2U1T8Y9</accession>
<evidence type="ECO:0000313" key="4">
    <source>
        <dbReference type="EMBL" id="PWC02480.1"/>
    </source>
</evidence>
<evidence type="ECO:0000259" key="3">
    <source>
        <dbReference type="Pfam" id="PF16656"/>
    </source>
</evidence>
<dbReference type="InterPro" id="IPR008963">
    <property type="entry name" value="Purple_acid_Pase-like_N"/>
</dbReference>
<reference evidence="5" key="1">
    <citation type="submission" date="2018-04" db="EMBL/GenBank/DDBJ databases">
        <authorList>
            <person name="Liu S."/>
            <person name="Wang Z."/>
            <person name="Li J."/>
        </authorList>
    </citation>
    <scope>NUCLEOTIDE SEQUENCE [LARGE SCALE GENOMIC DNA]</scope>
    <source>
        <strain evidence="5">2189</strain>
    </source>
</reference>
<dbReference type="AlphaFoldDB" id="A0A2U1T8Y9"/>
<keyword evidence="5" id="KW-1185">Reference proteome</keyword>
<dbReference type="InterPro" id="IPR004843">
    <property type="entry name" value="Calcineurin-like_PHP"/>
</dbReference>
<dbReference type="Pfam" id="PF00149">
    <property type="entry name" value="Metallophos"/>
    <property type="match status" value="1"/>
</dbReference>
<protein>
    <submittedName>
        <fullName evidence="4">Metallophosphoesterase</fullName>
    </submittedName>
</protein>
<dbReference type="Proteomes" id="UP000244989">
    <property type="component" value="Unassembled WGS sequence"/>
</dbReference>
<sequence length="476" mass="52099">MNVYVSSPLQGKGQLDPMLRTRLALTAVAAVAAGAVATPIALAHDGTRVQNLVLGVGADETSANFNWSAPGLQQEYLQIAPTTTFDGTEFPVDAATTIPAERGGLTIREARYPRTAEISGLEENTAYVYRAGSERSGWSAPYTFTTGTFGDEWEFSFFGDPQIGASQMAMSSARVDDGGSWERTAAAIGERHPDSSLWLSAGDQVDFFLDGQIQQHEYSLFFTPDELRENRFAANRGNHDVSKAYSEAFNLPNSTATGIQPHNYFFEHNNVLFVALDSNTITSGELEAQKDFLRSTVENHGADKDWIVVTYHHSTYSQAYHQTDRIVQDYRHNGMVDLISELGVDVVLAGHDHIHTRSHLMVGNTPQVPEGETGPGDVLTPADNEVLYLTGTSSTGSKYYDFAVAEGRSYEEYPEITTMEQSDAAGLTAEHTAYWIQDRTPDFTQIQVSPETMVLTTYNVADGSVVDQVTLDTSAQ</sequence>
<evidence type="ECO:0000256" key="1">
    <source>
        <dbReference type="ARBA" id="ARBA00022729"/>
    </source>
</evidence>
<evidence type="ECO:0000313" key="5">
    <source>
        <dbReference type="Proteomes" id="UP000244989"/>
    </source>
</evidence>
<dbReference type="PANTHER" id="PTHR45867">
    <property type="entry name" value="PURPLE ACID PHOSPHATASE"/>
    <property type="match status" value="1"/>
</dbReference>
<dbReference type="PANTHER" id="PTHR45867:SF3">
    <property type="entry name" value="ACID PHOSPHATASE TYPE 7"/>
    <property type="match status" value="1"/>
</dbReference>
<evidence type="ECO:0000259" key="2">
    <source>
        <dbReference type="Pfam" id="PF00149"/>
    </source>
</evidence>
<dbReference type="KEGG" id="cyz:C3B44_08980"/>
<dbReference type="Pfam" id="PF16656">
    <property type="entry name" value="Pur_ac_phosph_N"/>
    <property type="match status" value="1"/>
</dbReference>
<organism evidence="4 5">
    <name type="scientific">Corynebacterium yudongzhengii</name>
    <dbReference type="NCBI Taxonomy" id="2080740"/>
    <lineage>
        <taxon>Bacteria</taxon>
        <taxon>Bacillati</taxon>
        <taxon>Actinomycetota</taxon>
        <taxon>Actinomycetes</taxon>
        <taxon>Mycobacteriales</taxon>
        <taxon>Corynebacteriaceae</taxon>
        <taxon>Corynebacterium</taxon>
    </lineage>
</organism>
<dbReference type="SUPFAM" id="SSF49363">
    <property type="entry name" value="Purple acid phosphatase, N-terminal domain"/>
    <property type="match status" value="1"/>
</dbReference>
<dbReference type="EMBL" id="QEEZ01000003">
    <property type="protein sequence ID" value="PWC02480.1"/>
    <property type="molecule type" value="Genomic_DNA"/>
</dbReference>
<dbReference type="InterPro" id="IPR015914">
    <property type="entry name" value="PAPs_N"/>
</dbReference>
<comment type="caution">
    <text evidence="4">The sequence shown here is derived from an EMBL/GenBank/DDBJ whole genome shotgun (WGS) entry which is preliminary data.</text>
</comment>
<name>A0A2U1T8Y9_9CORY</name>
<dbReference type="GO" id="GO:0046872">
    <property type="term" value="F:metal ion binding"/>
    <property type="evidence" value="ECO:0007669"/>
    <property type="project" value="InterPro"/>
</dbReference>
<gene>
    <name evidence="4" type="ORF">DF222_02290</name>
</gene>
<feature type="domain" description="Calcineurin-like phosphoesterase" evidence="2">
    <location>
        <begin position="158"/>
        <end position="354"/>
    </location>
</feature>
<dbReference type="InterPro" id="IPR029052">
    <property type="entry name" value="Metallo-depent_PP-like"/>
</dbReference>
<keyword evidence="1" id="KW-0732">Signal</keyword>
<proteinExistence type="predicted"/>
<dbReference type="GO" id="GO:0003993">
    <property type="term" value="F:acid phosphatase activity"/>
    <property type="evidence" value="ECO:0007669"/>
    <property type="project" value="InterPro"/>
</dbReference>